<dbReference type="PANTHER" id="PTHR47024">
    <property type="entry name" value="BIOFILM ABSENT ON HEAD (AFTER YERSINIA EXPOSURE)-RELATED"/>
    <property type="match status" value="1"/>
</dbReference>
<accession>A0A2G9UHR8</accession>
<dbReference type="Proteomes" id="UP000230423">
    <property type="component" value="Unassembled WGS sequence"/>
</dbReference>
<name>A0A2G9UHR8_TELCI</name>
<organism evidence="7 8">
    <name type="scientific">Teladorsagia circumcincta</name>
    <name type="common">Brown stomach worm</name>
    <name type="synonym">Ostertagia circumcincta</name>
    <dbReference type="NCBI Taxonomy" id="45464"/>
    <lineage>
        <taxon>Eukaryota</taxon>
        <taxon>Metazoa</taxon>
        <taxon>Ecdysozoa</taxon>
        <taxon>Nematoda</taxon>
        <taxon>Chromadorea</taxon>
        <taxon>Rhabditida</taxon>
        <taxon>Rhabditina</taxon>
        <taxon>Rhabditomorpha</taxon>
        <taxon>Strongyloidea</taxon>
        <taxon>Trichostrongylidae</taxon>
        <taxon>Teladorsagia</taxon>
    </lineage>
</organism>
<evidence type="ECO:0000313" key="8">
    <source>
        <dbReference type="Proteomes" id="UP000230423"/>
    </source>
</evidence>
<dbReference type="Pfam" id="PF01697">
    <property type="entry name" value="Glyco_transf_92"/>
    <property type="match status" value="1"/>
</dbReference>
<proteinExistence type="inferred from homology"/>
<reference evidence="7 8" key="1">
    <citation type="submission" date="2015-09" db="EMBL/GenBank/DDBJ databases">
        <title>Draft genome of the parasitic nematode Teladorsagia circumcincta isolate WARC Sus (inbred).</title>
        <authorList>
            <person name="Mitreva M."/>
        </authorList>
    </citation>
    <scope>NUCLEOTIDE SEQUENCE [LARGE SCALE GENOMIC DNA]</scope>
    <source>
        <strain evidence="7 8">S</strain>
    </source>
</reference>
<keyword evidence="3 6" id="KW-0328">Glycosyltransferase</keyword>
<evidence type="ECO:0000256" key="5">
    <source>
        <dbReference type="ARBA" id="ARBA00023136"/>
    </source>
</evidence>
<evidence type="ECO:0000256" key="2">
    <source>
        <dbReference type="ARBA" id="ARBA00007647"/>
    </source>
</evidence>
<dbReference type="GO" id="GO:0016757">
    <property type="term" value="F:glycosyltransferase activity"/>
    <property type="evidence" value="ECO:0007669"/>
    <property type="project" value="UniProtKB-UniRule"/>
</dbReference>
<dbReference type="EMBL" id="KZ346519">
    <property type="protein sequence ID" value="PIO69781.1"/>
    <property type="molecule type" value="Genomic_DNA"/>
</dbReference>
<dbReference type="OrthoDB" id="2526284at2759"/>
<gene>
    <name evidence="7" type="ORF">TELCIR_08383</name>
</gene>
<keyword evidence="5" id="KW-0472">Membrane</keyword>
<protein>
    <recommendedName>
        <fullName evidence="6">Glycosyltransferase family 92 protein</fullName>
        <ecNumber evidence="6">2.4.1.-</ecNumber>
    </recommendedName>
</protein>
<sequence>MEIALTAEGSEEYFNFMVKDVSLGENHVYEHAVGVCVQPVFYLADWPLVIQFFESWLAQGATKFYFYYHSYTAQVQAVLEFYKRKLGRDLELIGWSDLPVQERDRGSYTKDPNSRIQWNSLQTPSDIRFMLSASKLVADRSVRYDYRVSKKMFTRPERCSEYVLGLFLCTDSVCFDKQDVSPLFTGCHNM</sequence>
<evidence type="ECO:0000256" key="3">
    <source>
        <dbReference type="ARBA" id="ARBA00022676"/>
    </source>
</evidence>
<dbReference type="GO" id="GO:0016020">
    <property type="term" value="C:membrane"/>
    <property type="evidence" value="ECO:0007669"/>
    <property type="project" value="UniProtKB-SubCell"/>
</dbReference>
<comment type="similarity">
    <text evidence="2 6">Belongs to the glycosyltransferase 92 family.</text>
</comment>
<dbReference type="PANTHER" id="PTHR47024:SF1">
    <property type="entry name" value="GLYCOSYLTRANSFERASE FAMILY 92 PROTEIN"/>
    <property type="match status" value="1"/>
</dbReference>
<comment type="subcellular location">
    <subcellularLocation>
        <location evidence="1">Membrane</location>
        <topology evidence="1">Single-pass membrane protein</topology>
    </subcellularLocation>
</comment>
<evidence type="ECO:0000256" key="1">
    <source>
        <dbReference type="ARBA" id="ARBA00004167"/>
    </source>
</evidence>
<evidence type="ECO:0000313" key="7">
    <source>
        <dbReference type="EMBL" id="PIO69781.1"/>
    </source>
</evidence>
<dbReference type="AlphaFoldDB" id="A0A2G9UHR8"/>
<dbReference type="InterPro" id="IPR008166">
    <property type="entry name" value="Glyco_transf_92"/>
</dbReference>
<evidence type="ECO:0000256" key="6">
    <source>
        <dbReference type="RuleBase" id="RU366017"/>
    </source>
</evidence>
<dbReference type="EC" id="2.4.1.-" evidence="6"/>
<evidence type="ECO:0000256" key="4">
    <source>
        <dbReference type="ARBA" id="ARBA00022679"/>
    </source>
</evidence>
<keyword evidence="8" id="KW-1185">Reference proteome</keyword>
<keyword evidence="4 6" id="KW-0808">Transferase</keyword>